<dbReference type="InterPro" id="IPR011006">
    <property type="entry name" value="CheY-like_superfamily"/>
</dbReference>
<dbReference type="PANTHER" id="PTHR48111">
    <property type="entry name" value="REGULATOR OF RPOS"/>
    <property type="match status" value="1"/>
</dbReference>
<dbReference type="SUPFAM" id="SSF52172">
    <property type="entry name" value="CheY-like"/>
    <property type="match status" value="1"/>
</dbReference>
<dbReference type="GO" id="GO:0006355">
    <property type="term" value="P:regulation of DNA-templated transcription"/>
    <property type="evidence" value="ECO:0007669"/>
    <property type="project" value="TreeGrafter"/>
</dbReference>
<dbReference type="SMART" id="SM00448">
    <property type="entry name" value="REC"/>
    <property type="match status" value="1"/>
</dbReference>
<name>A0A128F8Y0_9GAMM</name>
<gene>
    <name evidence="8" type="primary">yehT_2</name>
    <name evidence="8" type="ORF">GCE9029_03422</name>
</gene>
<dbReference type="GO" id="GO:0000976">
    <property type="term" value="F:transcription cis-regulatory region binding"/>
    <property type="evidence" value="ECO:0007669"/>
    <property type="project" value="TreeGrafter"/>
</dbReference>
<keyword evidence="4" id="KW-0804">Transcription</keyword>
<dbReference type="Pfam" id="PF04397">
    <property type="entry name" value="LytTR"/>
    <property type="match status" value="1"/>
</dbReference>
<dbReference type="FunFam" id="3.40.50.2300:FF:000051">
    <property type="entry name" value="Two-component response regulator yehT"/>
    <property type="match status" value="1"/>
</dbReference>
<dbReference type="PROSITE" id="PS50930">
    <property type="entry name" value="HTH_LYTTR"/>
    <property type="match status" value="1"/>
</dbReference>
<dbReference type="InterPro" id="IPR007492">
    <property type="entry name" value="LytTR_DNA-bd_dom"/>
</dbReference>
<dbReference type="Gene3D" id="2.40.50.1020">
    <property type="entry name" value="LytTr DNA-binding domain"/>
    <property type="match status" value="1"/>
</dbReference>
<organism evidence="8 9">
    <name type="scientific">Grimontia celer</name>
    <dbReference type="NCBI Taxonomy" id="1796497"/>
    <lineage>
        <taxon>Bacteria</taxon>
        <taxon>Pseudomonadati</taxon>
        <taxon>Pseudomonadota</taxon>
        <taxon>Gammaproteobacteria</taxon>
        <taxon>Vibrionales</taxon>
        <taxon>Vibrionaceae</taxon>
        <taxon>Grimontia</taxon>
    </lineage>
</organism>
<dbReference type="SMART" id="SM00850">
    <property type="entry name" value="LytTR"/>
    <property type="match status" value="1"/>
</dbReference>
<evidence type="ECO:0000256" key="4">
    <source>
        <dbReference type="ARBA" id="ARBA00023163"/>
    </source>
</evidence>
<reference evidence="9" key="1">
    <citation type="submission" date="2016-02" db="EMBL/GenBank/DDBJ databases">
        <authorList>
            <person name="Rodrigo-Torres Lidia"/>
            <person name="Arahal R.David."/>
        </authorList>
    </citation>
    <scope>NUCLEOTIDE SEQUENCE [LARGE SCALE GENOMIC DNA]</scope>
    <source>
        <strain evidence="9">CECT 9029</strain>
    </source>
</reference>
<keyword evidence="5" id="KW-0597">Phosphoprotein</keyword>
<proteinExistence type="predicted"/>
<dbReference type="PROSITE" id="PS50110">
    <property type="entry name" value="RESPONSE_REGULATORY"/>
    <property type="match status" value="1"/>
</dbReference>
<keyword evidence="1" id="KW-0902">Two-component regulatory system</keyword>
<evidence type="ECO:0000256" key="2">
    <source>
        <dbReference type="ARBA" id="ARBA00023015"/>
    </source>
</evidence>
<feature type="modified residue" description="4-aspartylphosphate" evidence="5">
    <location>
        <position position="54"/>
    </location>
</feature>
<evidence type="ECO:0000259" key="6">
    <source>
        <dbReference type="PROSITE" id="PS50110"/>
    </source>
</evidence>
<evidence type="ECO:0000259" key="7">
    <source>
        <dbReference type="PROSITE" id="PS50930"/>
    </source>
</evidence>
<dbReference type="Pfam" id="PF00072">
    <property type="entry name" value="Response_reg"/>
    <property type="match status" value="1"/>
</dbReference>
<dbReference type="GO" id="GO:0032993">
    <property type="term" value="C:protein-DNA complex"/>
    <property type="evidence" value="ECO:0007669"/>
    <property type="project" value="TreeGrafter"/>
</dbReference>
<dbReference type="CDD" id="cd17532">
    <property type="entry name" value="REC_LytTR_AlgR-like"/>
    <property type="match status" value="1"/>
</dbReference>
<dbReference type="PANTHER" id="PTHR48111:SF69">
    <property type="entry name" value="RESPONSE REGULATOR RECEIVER"/>
    <property type="match status" value="1"/>
</dbReference>
<dbReference type="Proteomes" id="UP000071641">
    <property type="component" value="Unassembled WGS sequence"/>
</dbReference>
<sequence length="249" mass="28205">MRAIIADDEPILRHHLSRLLGAVSSDIDVVGSAKDGIEALDLIKKLQPDVVFLDIRMPGLDGLEVANLIGEMKNPPRIVFVTAYDHYAIEAFEHGAIDYLIKPIDEKRLTKTCARLKTRTKPTLNADEFTQILSQAQEKRCAPLTWLKAAKGEDIHLIHVDDVEYFRAEDKYVTVVTNDSEYIIRTPLRNLSQMLCEETFWQIHRSVIIKVSAIGRVFKDITGKMVVEVASNQNQLPVSRNAHSLFKQM</sequence>
<feature type="domain" description="HTH LytTR-type" evidence="7">
    <location>
        <begin position="147"/>
        <end position="209"/>
    </location>
</feature>
<dbReference type="InterPro" id="IPR039420">
    <property type="entry name" value="WalR-like"/>
</dbReference>
<dbReference type="Gene3D" id="3.40.50.2300">
    <property type="match status" value="1"/>
</dbReference>
<protein>
    <submittedName>
        <fullName evidence="8">Transcriptional regulatory protein YehT</fullName>
    </submittedName>
</protein>
<dbReference type="STRING" id="1796497.GCE9029_03422"/>
<evidence type="ECO:0000256" key="5">
    <source>
        <dbReference type="PROSITE-ProRule" id="PRU00169"/>
    </source>
</evidence>
<keyword evidence="3" id="KW-0238">DNA-binding</keyword>
<evidence type="ECO:0000313" key="8">
    <source>
        <dbReference type="EMBL" id="CZF82766.1"/>
    </source>
</evidence>
<evidence type="ECO:0000256" key="3">
    <source>
        <dbReference type="ARBA" id="ARBA00023125"/>
    </source>
</evidence>
<keyword evidence="9" id="KW-1185">Reference proteome</keyword>
<dbReference type="GO" id="GO:0000156">
    <property type="term" value="F:phosphorelay response regulator activity"/>
    <property type="evidence" value="ECO:0007669"/>
    <property type="project" value="TreeGrafter"/>
</dbReference>
<feature type="domain" description="Response regulatory" evidence="6">
    <location>
        <begin position="2"/>
        <end position="117"/>
    </location>
</feature>
<evidence type="ECO:0000256" key="1">
    <source>
        <dbReference type="ARBA" id="ARBA00023012"/>
    </source>
</evidence>
<dbReference type="RefSeq" id="WP_062665014.1">
    <property type="nucleotide sequence ID" value="NZ_FIZX01000002.1"/>
</dbReference>
<dbReference type="EMBL" id="FIZX01000002">
    <property type="protein sequence ID" value="CZF82766.1"/>
    <property type="molecule type" value="Genomic_DNA"/>
</dbReference>
<dbReference type="OrthoDB" id="236568at2"/>
<dbReference type="GO" id="GO:0005829">
    <property type="term" value="C:cytosol"/>
    <property type="evidence" value="ECO:0007669"/>
    <property type="project" value="TreeGrafter"/>
</dbReference>
<evidence type="ECO:0000313" key="9">
    <source>
        <dbReference type="Proteomes" id="UP000071641"/>
    </source>
</evidence>
<dbReference type="AlphaFoldDB" id="A0A128F8Y0"/>
<accession>A0A128F8Y0</accession>
<dbReference type="InterPro" id="IPR001789">
    <property type="entry name" value="Sig_transdc_resp-reg_receiver"/>
</dbReference>
<keyword evidence="2" id="KW-0805">Transcription regulation</keyword>